<dbReference type="PANTHER" id="PTHR22891">
    <property type="entry name" value="EUKARYOTIC TRANSLATION INITIATION FACTOR 2C"/>
    <property type="match status" value="1"/>
</dbReference>
<feature type="region of interest" description="Disordered" evidence="1">
    <location>
        <begin position="48"/>
        <end position="83"/>
    </location>
</feature>
<protein>
    <submittedName>
        <fullName evidence="4">Uncharacterized protein</fullName>
    </submittedName>
</protein>
<feature type="compositionally biased region" description="Polar residues" evidence="1">
    <location>
        <begin position="935"/>
        <end position="945"/>
    </location>
</feature>
<reference evidence="4 5" key="1">
    <citation type="journal article" date="2018" name="Evol. Lett.">
        <title>Horizontal gene cluster transfer increased hallucinogenic mushroom diversity.</title>
        <authorList>
            <person name="Reynolds H.T."/>
            <person name="Vijayakumar V."/>
            <person name="Gluck-Thaler E."/>
            <person name="Korotkin H.B."/>
            <person name="Matheny P.B."/>
            <person name="Slot J.C."/>
        </authorList>
    </citation>
    <scope>NUCLEOTIDE SEQUENCE [LARGE SCALE GENOMIC DNA]</scope>
    <source>
        <strain evidence="4 5">SRW20</strain>
    </source>
</reference>
<proteinExistence type="predicted"/>
<keyword evidence="5" id="KW-1185">Reference proteome</keyword>
<name>A0A409YQ58_9AGAR</name>
<dbReference type="InterPro" id="IPR032472">
    <property type="entry name" value="ArgoL2"/>
</dbReference>
<organism evidence="4 5">
    <name type="scientific">Gymnopilus dilepis</name>
    <dbReference type="NCBI Taxonomy" id="231916"/>
    <lineage>
        <taxon>Eukaryota</taxon>
        <taxon>Fungi</taxon>
        <taxon>Dikarya</taxon>
        <taxon>Basidiomycota</taxon>
        <taxon>Agaricomycotina</taxon>
        <taxon>Agaricomycetes</taxon>
        <taxon>Agaricomycetidae</taxon>
        <taxon>Agaricales</taxon>
        <taxon>Agaricineae</taxon>
        <taxon>Hymenogastraceae</taxon>
        <taxon>Gymnopilus</taxon>
    </lineage>
</organism>
<dbReference type="CDD" id="cd02846">
    <property type="entry name" value="PAZ_argonaute_like"/>
    <property type="match status" value="1"/>
</dbReference>
<dbReference type="InterPro" id="IPR003165">
    <property type="entry name" value="Piwi"/>
</dbReference>
<dbReference type="Pfam" id="PF02170">
    <property type="entry name" value="PAZ"/>
    <property type="match status" value="1"/>
</dbReference>
<dbReference type="CDD" id="cd04657">
    <property type="entry name" value="Piwi_ago-like"/>
    <property type="match status" value="1"/>
</dbReference>
<sequence>MASRYKSPPLKEPFPHRTTPLWVLFSFSPSFQSTLFFPYLLNLQDMPPRNAPDRGAQRRGRASPLPLGGRSGDAGRGSQPSGLPAARVEALGMKRPGFGTAAVRTVQMQVNSFAVKRFTEGPIFQYDGKVFSFNLLTSLLTSVYVVVVEPDKLPARFNLELFKALQLDEASVFESKIVYDGRKIAYSCRKLELGPNDSRRFQVVMPQANGGGNPDRPPRIYHITLTLTATINPEILEGYIHGEQSSSEAISTASSALNVVLRMEPNLNFPFNKRSFYTPQDRRSLGGGMEVWRGIFQSIRPTIGRLVVNVDLATAVMYKEGPLISLCIEFLNRPPNTNPAQLLHTNNNPNFGPRDRLRLQKFLAGLRVQVTYSPGSKPRVIRGLSSVGADAHTFNMHDGTTRTVAQYFQSIGHPLRHPKVICVQVGTTAMIPLEMCIVPRGQIMRKQIPDDKMKSVLEFSTMRPTERLDRIKAGVQNLQYGRSEYLRDFGMEIDTEPLKVDVRILNPPKLRCNKQQGNKVISETIDPKFGAWNMVDRKYFQPGRIFHWAIVIYHSGFNDRQLNDAKNGFLQACDSVGVVVDNREPIVRREDGQGDINRQLLNLGTQALQQFGKTPSLLVAILPEGGGDIYTKIKHFGDVAIGVPTQCLRASKCGRANQQYWMNVLLKVNVKLGGINVVPDPSLPTTRALIDPVNPTVILGADVIHPPPGANDRPSFTAVVGSVDTYAAKYVATSRVQTGRQEIISDMKDMCKDILRLYMTYRQRVENKGEKDLAPKRLIFYRDGVSEGQFRHVIDLELPLIREACEELNINPKITLVIVGKRHHNQMFPPQQGNIADKSGNAPAGSVIDTGIAHPVEFDFILQSHTGILGTSRPAHYTVLRDENSFNADSIQALSYMLCHVYARATRSVSIPAPVYYADIVCSRAKNHFDPNGNIDLSDTSTQASGSGGDPGLDAYRQAYRPPHGNQKTAMYFSWGSVQ</sequence>
<dbReference type="Pfam" id="PF16488">
    <property type="entry name" value="ArgoL2"/>
    <property type="match status" value="1"/>
</dbReference>
<dbReference type="AlphaFoldDB" id="A0A409YQ58"/>
<evidence type="ECO:0000313" key="4">
    <source>
        <dbReference type="EMBL" id="PPR05144.1"/>
    </source>
</evidence>
<dbReference type="Gene3D" id="3.40.50.2300">
    <property type="match status" value="1"/>
</dbReference>
<evidence type="ECO:0000313" key="5">
    <source>
        <dbReference type="Proteomes" id="UP000284706"/>
    </source>
</evidence>
<dbReference type="InParanoid" id="A0A409YQ58"/>
<evidence type="ECO:0000259" key="2">
    <source>
        <dbReference type="PROSITE" id="PS50821"/>
    </source>
</evidence>
<dbReference type="Pfam" id="PF16486">
    <property type="entry name" value="ArgoN"/>
    <property type="match status" value="1"/>
</dbReference>
<evidence type="ECO:0000259" key="3">
    <source>
        <dbReference type="PROSITE" id="PS50822"/>
    </source>
</evidence>
<dbReference type="InterPro" id="IPR012337">
    <property type="entry name" value="RNaseH-like_sf"/>
</dbReference>
<dbReference type="OrthoDB" id="10252740at2759"/>
<dbReference type="Pfam" id="PF02171">
    <property type="entry name" value="Piwi"/>
    <property type="match status" value="1"/>
</dbReference>
<dbReference type="GO" id="GO:0003723">
    <property type="term" value="F:RNA binding"/>
    <property type="evidence" value="ECO:0007669"/>
    <property type="project" value="InterPro"/>
</dbReference>
<feature type="domain" description="Piwi" evidence="3">
    <location>
        <begin position="617"/>
        <end position="930"/>
    </location>
</feature>
<dbReference type="SUPFAM" id="SSF53098">
    <property type="entry name" value="Ribonuclease H-like"/>
    <property type="match status" value="1"/>
</dbReference>
<evidence type="ECO:0000256" key="1">
    <source>
        <dbReference type="SAM" id="MobiDB-lite"/>
    </source>
</evidence>
<dbReference type="PROSITE" id="PS50821">
    <property type="entry name" value="PAZ"/>
    <property type="match status" value="1"/>
</dbReference>
<dbReference type="Pfam" id="PF16487">
    <property type="entry name" value="ArgoMid"/>
    <property type="match status" value="1"/>
</dbReference>
<dbReference type="InterPro" id="IPR036397">
    <property type="entry name" value="RNaseH_sf"/>
</dbReference>
<feature type="region of interest" description="Disordered" evidence="1">
    <location>
        <begin position="933"/>
        <end position="963"/>
    </location>
</feature>
<dbReference type="EMBL" id="NHYE01000514">
    <property type="protein sequence ID" value="PPR05144.1"/>
    <property type="molecule type" value="Genomic_DNA"/>
</dbReference>
<dbReference type="InterPro" id="IPR003100">
    <property type="entry name" value="PAZ_dom"/>
</dbReference>
<dbReference type="SMART" id="SM01163">
    <property type="entry name" value="DUF1785"/>
    <property type="match status" value="1"/>
</dbReference>
<dbReference type="Gene3D" id="2.170.260.10">
    <property type="entry name" value="paz domain"/>
    <property type="match status" value="1"/>
</dbReference>
<dbReference type="InterPro" id="IPR014811">
    <property type="entry name" value="ArgoL1"/>
</dbReference>
<dbReference type="Gene3D" id="3.30.420.10">
    <property type="entry name" value="Ribonuclease H-like superfamily/Ribonuclease H"/>
    <property type="match status" value="1"/>
</dbReference>
<gene>
    <name evidence="4" type="ORF">CVT26_012230</name>
</gene>
<dbReference type="InterPro" id="IPR045246">
    <property type="entry name" value="Piwi_ago-like"/>
</dbReference>
<dbReference type="Pfam" id="PF08699">
    <property type="entry name" value="ArgoL1"/>
    <property type="match status" value="1"/>
</dbReference>
<dbReference type="STRING" id="231916.A0A409YQ58"/>
<comment type="caution">
    <text evidence="4">The sequence shown here is derived from an EMBL/GenBank/DDBJ whole genome shotgun (WGS) entry which is preliminary data.</text>
</comment>
<feature type="domain" description="PAZ" evidence="2">
    <location>
        <begin position="326"/>
        <end position="440"/>
    </location>
</feature>
<accession>A0A409YQ58</accession>
<dbReference type="InterPro" id="IPR032474">
    <property type="entry name" value="Argonaute_N"/>
</dbReference>
<dbReference type="FunCoup" id="A0A409YQ58">
    <property type="interactions" value="208"/>
</dbReference>
<dbReference type="SUPFAM" id="SSF101690">
    <property type="entry name" value="PAZ domain"/>
    <property type="match status" value="1"/>
</dbReference>
<dbReference type="InterPro" id="IPR036085">
    <property type="entry name" value="PAZ_dom_sf"/>
</dbReference>
<dbReference type="PROSITE" id="PS50822">
    <property type="entry name" value="PIWI"/>
    <property type="match status" value="1"/>
</dbReference>
<dbReference type="InterPro" id="IPR032473">
    <property type="entry name" value="Argonaute_Mid_dom"/>
</dbReference>
<dbReference type="Proteomes" id="UP000284706">
    <property type="component" value="Unassembled WGS sequence"/>
</dbReference>
<dbReference type="SMART" id="SM00950">
    <property type="entry name" value="Piwi"/>
    <property type="match status" value="1"/>
</dbReference>